<feature type="domain" description="Cyclin-like" evidence="7">
    <location>
        <begin position="242"/>
        <end position="326"/>
    </location>
</feature>
<evidence type="ECO:0000259" key="8">
    <source>
        <dbReference type="SMART" id="SM01332"/>
    </source>
</evidence>
<organism evidence="9 10">
    <name type="scientific">Chloropicon primus</name>
    <dbReference type="NCBI Taxonomy" id="1764295"/>
    <lineage>
        <taxon>Eukaryota</taxon>
        <taxon>Viridiplantae</taxon>
        <taxon>Chlorophyta</taxon>
        <taxon>Chloropicophyceae</taxon>
        <taxon>Chloropicales</taxon>
        <taxon>Chloropicaceae</taxon>
        <taxon>Chloropicon</taxon>
    </lineage>
</organism>
<feature type="compositionally biased region" description="Polar residues" evidence="6">
    <location>
        <begin position="1"/>
        <end position="34"/>
    </location>
</feature>
<dbReference type="GO" id="GO:0051301">
    <property type="term" value="P:cell division"/>
    <property type="evidence" value="ECO:0007669"/>
    <property type="project" value="UniProtKB-KW"/>
</dbReference>
<evidence type="ECO:0000259" key="7">
    <source>
        <dbReference type="SMART" id="SM00385"/>
    </source>
</evidence>
<dbReference type="InterPro" id="IPR046965">
    <property type="entry name" value="Cyclin_A/B-like"/>
</dbReference>
<dbReference type="SMART" id="SM01332">
    <property type="entry name" value="Cyclin_C"/>
    <property type="match status" value="1"/>
</dbReference>
<accession>A0A5B8MJA8</accession>
<evidence type="ECO:0000313" key="9">
    <source>
        <dbReference type="EMBL" id="QDZ19480.1"/>
    </source>
</evidence>
<dbReference type="Proteomes" id="UP000316726">
    <property type="component" value="Chromosome 3"/>
</dbReference>
<dbReference type="InterPro" id="IPR036915">
    <property type="entry name" value="Cyclin-like_sf"/>
</dbReference>
<keyword evidence="3 5" id="KW-0195">Cyclin</keyword>
<reference evidence="9 10" key="1">
    <citation type="submission" date="2018-07" db="EMBL/GenBank/DDBJ databases">
        <title>The complete nuclear genome of the prasinophyte Chloropicon primus (CCMP1205).</title>
        <authorList>
            <person name="Pombert J.-F."/>
            <person name="Otis C."/>
            <person name="Turmel M."/>
            <person name="Lemieux C."/>
        </authorList>
    </citation>
    <scope>NUCLEOTIDE SEQUENCE [LARGE SCALE GENOMIC DNA]</scope>
    <source>
        <strain evidence="9 10">CCMP1205</strain>
    </source>
</reference>
<dbReference type="EMBL" id="CP031036">
    <property type="protein sequence ID" value="QDZ19480.1"/>
    <property type="molecule type" value="Genomic_DNA"/>
</dbReference>
<dbReference type="InterPro" id="IPR039361">
    <property type="entry name" value="Cyclin"/>
</dbReference>
<dbReference type="SMART" id="SM00385">
    <property type="entry name" value="CYCLIN"/>
    <property type="match status" value="2"/>
</dbReference>
<feature type="domain" description="Cyclin C-terminal" evidence="8">
    <location>
        <begin position="335"/>
        <end position="469"/>
    </location>
</feature>
<feature type="region of interest" description="Disordered" evidence="6">
    <location>
        <begin position="1"/>
        <end position="61"/>
    </location>
</feature>
<dbReference type="AlphaFoldDB" id="A0A5B8MJA8"/>
<dbReference type="Gene3D" id="1.10.472.10">
    <property type="entry name" value="Cyclin-like"/>
    <property type="match status" value="2"/>
</dbReference>
<keyword evidence="2" id="KW-0132">Cell division</keyword>
<dbReference type="Pfam" id="PF00134">
    <property type="entry name" value="Cyclin_N"/>
    <property type="match status" value="1"/>
</dbReference>
<evidence type="ECO:0000256" key="6">
    <source>
        <dbReference type="SAM" id="MobiDB-lite"/>
    </source>
</evidence>
<gene>
    <name evidence="9" type="ORF">A3770_03p19980</name>
</gene>
<keyword evidence="4" id="KW-0131">Cell cycle</keyword>
<name>A0A5B8MJA8_9CHLO</name>
<dbReference type="GO" id="GO:0044772">
    <property type="term" value="P:mitotic cell cycle phase transition"/>
    <property type="evidence" value="ECO:0007669"/>
    <property type="project" value="InterPro"/>
</dbReference>
<dbReference type="SUPFAM" id="SSF47954">
    <property type="entry name" value="Cyclin-like"/>
    <property type="match status" value="2"/>
</dbReference>
<dbReference type="FunFam" id="1.10.472.10:FF:000001">
    <property type="entry name" value="G2/mitotic-specific cyclin"/>
    <property type="match status" value="1"/>
</dbReference>
<dbReference type="PANTHER" id="PTHR10177">
    <property type="entry name" value="CYCLINS"/>
    <property type="match status" value="1"/>
</dbReference>
<dbReference type="GO" id="GO:0016538">
    <property type="term" value="F:cyclin-dependent protein serine/threonine kinase regulator activity"/>
    <property type="evidence" value="ECO:0007669"/>
    <property type="project" value="InterPro"/>
</dbReference>
<dbReference type="InterPro" id="IPR006671">
    <property type="entry name" value="Cyclin_N"/>
</dbReference>
<feature type="region of interest" description="Disordered" evidence="6">
    <location>
        <begin position="425"/>
        <end position="459"/>
    </location>
</feature>
<dbReference type="STRING" id="1764295.A0A5B8MJA8"/>
<evidence type="ECO:0000256" key="5">
    <source>
        <dbReference type="RuleBase" id="RU000383"/>
    </source>
</evidence>
<dbReference type="OrthoDB" id="498396at2759"/>
<dbReference type="InterPro" id="IPR004367">
    <property type="entry name" value="Cyclin_C-dom"/>
</dbReference>
<feature type="domain" description="Cyclin-like" evidence="7">
    <location>
        <begin position="339"/>
        <end position="420"/>
    </location>
</feature>
<dbReference type="PIRSF" id="PIRSF001771">
    <property type="entry name" value="Cyclin_A_B_D_E"/>
    <property type="match status" value="1"/>
</dbReference>
<evidence type="ECO:0000313" key="10">
    <source>
        <dbReference type="Proteomes" id="UP000316726"/>
    </source>
</evidence>
<evidence type="ECO:0000256" key="2">
    <source>
        <dbReference type="ARBA" id="ARBA00022618"/>
    </source>
</evidence>
<feature type="compositionally biased region" description="Low complexity" evidence="6">
    <location>
        <begin position="425"/>
        <end position="440"/>
    </location>
</feature>
<sequence length="478" mass="53747">MSIQNQAPTSLNLRSSSYAAGSENLSSRTSSVSNKGKRMKRDDLESQSHSSKKRAGPLQDVTNNLARQNGASMMVFNQKANNNGRVTRSMTSSARKNKSLANGCETVSKVESKSKLEQSATTCSASTTRKISQSFAQASINEANAIFPGLHQVSDSNADSQSNVVGQQMVGSQALQRPVHCSRRLWKDIDAPMRNDMRMCTEYVNDVYQNAQIKQKKHVPNPDYMELHQREITVTMRGILIDWLVEVAMEYNQSQETLFLSVGYIDAYLSKSRCIRSKLQLVGITCMHIASKYQEIYPPPLTDFCYITDNTYEREELIAMERKVLDVLDFELSVPTTWMFLMRFLRVAEADRTTEYFGMYLAELSLLEYGLLQFLPSQIAASAVMLALYNNDKPHWSNTLEHYTGYTPRALRDCVQLLHSSSVRNGAAASGPASAGQNQQHRNDTLPAIGEKYGKEESRRVSSRTLREISLALFDQPY</sequence>
<comment type="similarity">
    <text evidence="1">Belongs to the cyclin family. Cyclin AB subfamily.</text>
</comment>
<keyword evidence="10" id="KW-1185">Reference proteome</keyword>
<dbReference type="InterPro" id="IPR013763">
    <property type="entry name" value="Cyclin-like_dom"/>
</dbReference>
<dbReference type="Pfam" id="PF02984">
    <property type="entry name" value="Cyclin_C"/>
    <property type="match status" value="1"/>
</dbReference>
<proteinExistence type="inferred from homology"/>
<evidence type="ECO:0000256" key="1">
    <source>
        <dbReference type="ARBA" id="ARBA00006955"/>
    </source>
</evidence>
<protein>
    <submittedName>
        <fullName evidence="9">Cyclin A</fullName>
    </submittedName>
</protein>
<evidence type="ECO:0000256" key="4">
    <source>
        <dbReference type="ARBA" id="ARBA00023306"/>
    </source>
</evidence>
<evidence type="ECO:0000256" key="3">
    <source>
        <dbReference type="ARBA" id="ARBA00023127"/>
    </source>
</evidence>